<dbReference type="Pfam" id="PF20000">
    <property type="entry name" value="fvmX2"/>
    <property type="match status" value="1"/>
</dbReference>
<organism evidence="2 3">
    <name type="scientific">Streptomyces justiciae</name>
    <dbReference type="NCBI Taxonomy" id="2780140"/>
    <lineage>
        <taxon>Bacteria</taxon>
        <taxon>Bacillati</taxon>
        <taxon>Actinomycetota</taxon>
        <taxon>Actinomycetes</taxon>
        <taxon>Kitasatosporales</taxon>
        <taxon>Streptomycetaceae</taxon>
        <taxon>Streptomyces</taxon>
    </lineage>
</organism>
<dbReference type="EMBL" id="JAVTLL010000024">
    <property type="protein sequence ID" value="MDT7845184.1"/>
    <property type="molecule type" value="Genomic_DNA"/>
</dbReference>
<gene>
    <name evidence="2" type="ORF">RQC66_31150</name>
</gene>
<evidence type="ECO:0000259" key="1">
    <source>
        <dbReference type="Pfam" id="PF20000"/>
    </source>
</evidence>
<protein>
    <recommendedName>
        <fullName evidence="1">FtsH ternary system domain-containing protein</fullName>
    </recommendedName>
</protein>
<dbReference type="InterPro" id="IPR045482">
    <property type="entry name" value="fvmX2"/>
</dbReference>
<dbReference type="RefSeq" id="WP_314205179.1">
    <property type="nucleotide sequence ID" value="NZ_JAVTLL010000024.1"/>
</dbReference>
<dbReference type="Proteomes" id="UP001257948">
    <property type="component" value="Unassembled WGS sequence"/>
</dbReference>
<comment type="caution">
    <text evidence="2">The sequence shown here is derived from an EMBL/GenBank/DDBJ whole genome shotgun (WGS) entry which is preliminary data.</text>
</comment>
<reference evidence="3" key="1">
    <citation type="submission" date="2023-07" db="EMBL/GenBank/DDBJ databases">
        <title>Draft genome sequence of the endophytic actinobacterium Streptomyces justiciae WPN32, a potential antibiotic producer.</title>
        <authorList>
            <person name="Yasawong M."/>
            <person name="Pana W."/>
            <person name="Ganta P."/>
            <person name="Santapan N."/>
            <person name="Songngamsuk T."/>
            <person name="Phatcharaharikarn M."/>
            <person name="Kerdtoob S."/>
            <person name="Nantapong N."/>
        </authorList>
    </citation>
    <scope>NUCLEOTIDE SEQUENCE [LARGE SCALE GENOMIC DNA]</scope>
    <source>
        <strain evidence="3">WPN32</strain>
    </source>
</reference>
<accession>A0ABU3M109</accession>
<feature type="domain" description="FtsH ternary system" evidence="1">
    <location>
        <begin position="1"/>
        <end position="261"/>
    </location>
</feature>
<evidence type="ECO:0000313" key="3">
    <source>
        <dbReference type="Proteomes" id="UP001257948"/>
    </source>
</evidence>
<sequence length="271" mass="29724">MCNPRRVRVEATREVVEAWELALERRASASDSVVSELEVRHPFGGTLGQATRRVFEATLTTADGWRAEEGGHVLELTDGRVRYDPATGELVVTARLEDQVTVEGHAAETLRGTVRDQATGSGEGRYYADGFAGRTREVAEREAQAVAEADAVRRARELAGRLRVQAGRESTTAAAAAEARLQRAADDDARARLAEERERVRADLEARNRERITRLGQDGLRAVNGVLATAYQRALLDFARQHGATGIRQEESDGGIDIEFELDIDVDGMEN</sequence>
<keyword evidence="3" id="KW-1185">Reference proteome</keyword>
<proteinExistence type="predicted"/>
<evidence type="ECO:0000313" key="2">
    <source>
        <dbReference type="EMBL" id="MDT7845184.1"/>
    </source>
</evidence>
<name>A0ABU3M109_9ACTN</name>